<reference evidence="1" key="1">
    <citation type="journal article" date="2014" name="Front. Microbiol.">
        <title>High frequency of phylogenetically diverse reductive dehalogenase-homologous genes in deep subseafloor sedimentary metagenomes.</title>
        <authorList>
            <person name="Kawai M."/>
            <person name="Futagami T."/>
            <person name="Toyoda A."/>
            <person name="Takaki Y."/>
            <person name="Nishi S."/>
            <person name="Hori S."/>
            <person name="Arai W."/>
            <person name="Tsubouchi T."/>
            <person name="Morono Y."/>
            <person name="Uchiyama I."/>
            <person name="Ito T."/>
            <person name="Fujiyama A."/>
            <person name="Inagaki F."/>
            <person name="Takami H."/>
        </authorList>
    </citation>
    <scope>NUCLEOTIDE SEQUENCE</scope>
    <source>
        <strain evidence="1">Expedition CK06-06</strain>
    </source>
</reference>
<comment type="caution">
    <text evidence="1">The sequence shown here is derived from an EMBL/GenBank/DDBJ whole genome shotgun (WGS) entry which is preliminary data.</text>
</comment>
<feature type="non-terminal residue" evidence="1">
    <location>
        <position position="62"/>
    </location>
</feature>
<accession>X1MSZ8</accession>
<sequence>MTRSHASLVSFERRSEDRKPAWLAANQLSFVSEAALIAFSDVMFALGDLNERHRHSLLDRFL</sequence>
<proteinExistence type="predicted"/>
<dbReference type="EMBL" id="BARV01008293">
    <property type="protein sequence ID" value="GAI17830.1"/>
    <property type="molecule type" value="Genomic_DNA"/>
</dbReference>
<name>X1MSZ8_9ZZZZ</name>
<gene>
    <name evidence="1" type="ORF">S06H3_16720</name>
</gene>
<protein>
    <submittedName>
        <fullName evidence="1">Uncharacterized protein</fullName>
    </submittedName>
</protein>
<dbReference type="AlphaFoldDB" id="X1MSZ8"/>
<evidence type="ECO:0000313" key="1">
    <source>
        <dbReference type="EMBL" id="GAI17830.1"/>
    </source>
</evidence>
<organism evidence="1">
    <name type="scientific">marine sediment metagenome</name>
    <dbReference type="NCBI Taxonomy" id="412755"/>
    <lineage>
        <taxon>unclassified sequences</taxon>
        <taxon>metagenomes</taxon>
        <taxon>ecological metagenomes</taxon>
    </lineage>
</organism>